<dbReference type="PANTHER" id="PTHR34847:SF1">
    <property type="entry name" value="NODULATION PROTEIN U"/>
    <property type="match status" value="1"/>
</dbReference>
<gene>
    <name evidence="4" type="ORF">RM541_06765</name>
</gene>
<dbReference type="PANTHER" id="PTHR34847">
    <property type="entry name" value="NODULATION PROTEIN U"/>
    <property type="match status" value="1"/>
</dbReference>
<dbReference type="Pfam" id="PF16861">
    <property type="entry name" value="Carbam_trans_C"/>
    <property type="match status" value="1"/>
</dbReference>
<comment type="similarity">
    <text evidence="1">Belongs to the NodU/CmcH family.</text>
</comment>
<dbReference type="Gene3D" id="3.90.870.20">
    <property type="entry name" value="Carbamoyltransferase, C-terminal domain"/>
    <property type="match status" value="1"/>
</dbReference>
<protein>
    <submittedName>
        <fullName evidence="4">Carbamoyltransferase C-terminal domain-containing protein</fullName>
    </submittedName>
</protein>
<comment type="caution">
    <text evidence="4">The sequence shown here is derived from an EMBL/GenBank/DDBJ whole genome shotgun (WGS) entry which is preliminary data.</text>
</comment>
<organism evidence="4 5">
    <name type="scientific">Autumnicola psychrophila</name>
    <dbReference type="NCBI Taxonomy" id="3075592"/>
    <lineage>
        <taxon>Bacteria</taxon>
        <taxon>Pseudomonadati</taxon>
        <taxon>Bacteroidota</taxon>
        <taxon>Flavobacteriia</taxon>
        <taxon>Flavobacteriales</taxon>
        <taxon>Flavobacteriaceae</taxon>
        <taxon>Autumnicola</taxon>
    </lineage>
</organism>
<evidence type="ECO:0000313" key="4">
    <source>
        <dbReference type="EMBL" id="MDT0686059.1"/>
    </source>
</evidence>
<dbReference type="Proteomes" id="UP001253848">
    <property type="component" value="Unassembled WGS sequence"/>
</dbReference>
<reference evidence="4 5" key="1">
    <citation type="submission" date="2023-09" db="EMBL/GenBank/DDBJ databases">
        <authorList>
            <person name="Rey-Velasco X."/>
        </authorList>
    </citation>
    <scope>NUCLEOTIDE SEQUENCE [LARGE SCALE GENOMIC DNA]</scope>
    <source>
        <strain evidence="4 5">F225</strain>
    </source>
</reference>
<dbReference type="InterPro" id="IPR038152">
    <property type="entry name" value="Carbam_trans_C_sf"/>
</dbReference>
<dbReference type="EMBL" id="JAVRHN010000004">
    <property type="protein sequence ID" value="MDT0686059.1"/>
    <property type="molecule type" value="Genomic_DNA"/>
</dbReference>
<dbReference type="SUPFAM" id="SSF53067">
    <property type="entry name" value="Actin-like ATPase domain"/>
    <property type="match status" value="1"/>
</dbReference>
<evidence type="ECO:0000256" key="1">
    <source>
        <dbReference type="ARBA" id="ARBA00006129"/>
    </source>
</evidence>
<dbReference type="CDD" id="cd24098">
    <property type="entry name" value="ASKHA_NBD_TobZ_N"/>
    <property type="match status" value="1"/>
</dbReference>
<sequence>MITIGVNYIGGPGHDSAAAIAVDGKLEFAIAEERLTRNKQDASFPIQAIQACLDYKKIMIEEVDELVFGWPELKEHYANSLKLNMMGKLHENIPMQALNYFRSLTTRNVKNLLDSYGIKPKKITHIDHHLAHAWSVAPFLAAEDSLIFIIDGRGIKESTTVYLKKGMKLEMIERINFPNSLGVYYAEMTSMCGFRKYSDEWKVMGLAPFGKNSFDLSHLLHTDNGIHHVNHKTLLNVEKLELDGKTITRPENDEVAINDEDLRDLAHSAQDQYEKALCKLVKFYTDKFGIKSIGMAGGVGLNCKANGFLMRELSLEEFFIQPAATDDGTAIGAALYPFMENGTLKKSVFYPYLGKEYSDEVIEATLKKYRLNYTKIKEVEADAAQELANNKIIGWFQGRDEFGPRALGNRSIISNPGTSEMKDKVNEVVKYREGWRPFAPSMLQEEANKFLQNIKSSPYMILTDYAKEENAAKIPAVVHVDGTMRPQTVEKEMNTRYWNLINEFYKISGIPVVMNTSFNLKGEPNVCHPTDAVRTFFTSGLEVLYLGNYKVQK</sequence>
<dbReference type="InterPro" id="IPR031730">
    <property type="entry name" value="Carbam_trans_C"/>
</dbReference>
<dbReference type="InterPro" id="IPR003696">
    <property type="entry name" value="Carbtransf_dom"/>
</dbReference>
<name>A0ABU3DQS6_9FLAO</name>
<dbReference type="Gene3D" id="3.30.420.40">
    <property type="match status" value="2"/>
</dbReference>
<evidence type="ECO:0000259" key="2">
    <source>
        <dbReference type="Pfam" id="PF02543"/>
    </source>
</evidence>
<feature type="domain" description="Carbamoyltransferase C-terminal" evidence="3">
    <location>
        <begin position="384"/>
        <end position="553"/>
    </location>
</feature>
<dbReference type="Pfam" id="PF02543">
    <property type="entry name" value="Carbam_trans_N"/>
    <property type="match status" value="1"/>
</dbReference>
<evidence type="ECO:0000259" key="3">
    <source>
        <dbReference type="Pfam" id="PF16861"/>
    </source>
</evidence>
<feature type="domain" description="Carbamoyltransferase" evidence="2">
    <location>
        <begin position="14"/>
        <end position="335"/>
    </location>
</feature>
<keyword evidence="5" id="KW-1185">Reference proteome</keyword>
<evidence type="ECO:0000313" key="5">
    <source>
        <dbReference type="Proteomes" id="UP001253848"/>
    </source>
</evidence>
<dbReference type="InterPro" id="IPR051338">
    <property type="entry name" value="NodU/CmcH_Carbamoyltrnsfr"/>
</dbReference>
<dbReference type="RefSeq" id="WP_311499462.1">
    <property type="nucleotide sequence ID" value="NZ_JAVRHN010000004.1"/>
</dbReference>
<accession>A0ABU3DQS6</accession>
<dbReference type="InterPro" id="IPR043129">
    <property type="entry name" value="ATPase_NBD"/>
</dbReference>
<proteinExistence type="inferred from homology"/>